<organism evidence="1 2">
    <name type="scientific">Rhizoctonia solani</name>
    <dbReference type="NCBI Taxonomy" id="456999"/>
    <lineage>
        <taxon>Eukaryota</taxon>
        <taxon>Fungi</taxon>
        <taxon>Dikarya</taxon>
        <taxon>Basidiomycota</taxon>
        <taxon>Agaricomycotina</taxon>
        <taxon>Agaricomycetes</taxon>
        <taxon>Cantharellales</taxon>
        <taxon>Ceratobasidiaceae</taxon>
        <taxon>Rhizoctonia</taxon>
    </lineage>
</organism>
<protein>
    <submittedName>
        <fullName evidence="1">Uncharacterized protein</fullName>
    </submittedName>
</protein>
<dbReference type="AlphaFoldDB" id="A0A8H3C864"/>
<sequence length="171" mass="19657">MPTPLRRRETLVHHPSRPPLTQSEYYTALERLAPGCDPLELDAQLTTFIKQFIRELSTRDVIDKEDHTHLALARVLWADGCNSLNNPIQLDPRNIDRVVPKWVFDPDERRNKLQHLRCYKLRVVIPEDDSCWARACRSVSGLEILLSKGRSNPKSFTTQATRDACSTLNAK</sequence>
<accession>A0A8H3C864</accession>
<reference evidence="1" key="1">
    <citation type="submission" date="2021-01" db="EMBL/GenBank/DDBJ databases">
        <authorList>
            <person name="Kaushik A."/>
        </authorList>
    </citation>
    <scope>NUCLEOTIDE SEQUENCE</scope>
    <source>
        <strain evidence="1">AG3-T5</strain>
    </source>
</reference>
<dbReference type="EMBL" id="CAJMWW010000557">
    <property type="protein sequence ID" value="CAE6473824.1"/>
    <property type="molecule type" value="Genomic_DNA"/>
</dbReference>
<gene>
    <name evidence="1" type="ORF">RDB_LOCUS184771</name>
</gene>
<dbReference type="Proteomes" id="UP000663841">
    <property type="component" value="Unassembled WGS sequence"/>
</dbReference>
<proteinExistence type="predicted"/>
<name>A0A8H3C864_9AGAM</name>
<evidence type="ECO:0000313" key="2">
    <source>
        <dbReference type="Proteomes" id="UP000663841"/>
    </source>
</evidence>
<comment type="caution">
    <text evidence="1">The sequence shown here is derived from an EMBL/GenBank/DDBJ whole genome shotgun (WGS) entry which is preliminary data.</text>
</comment>
<evidence type="ECO:0000313" key="1">
    <source>
        <dbReference type="EMBL" id="CAE6473824.1"/>
    </source>
</evidence>